<name>A0A7X0VX84_9BACL</name>
<dbReference type="AlphaFoldDB" id="A0A7X0VX84"/>
<gene>
    <name evidence="9" type="ORF">H7C18_20540</name>
</gene>
<feature type="transmembrane region" description="Helical" evidence="7">
    <location>
        <begin position="108"/>
        <end position="127"/>
    </location>
</feature>
<evidence type="ECO:0000256" key="7">
    <source>
        <dbReference type="RuleBase" id="RU363032"/>
    </source>
</evidence>
<comment type="subcellular location">
    <subcellularLocation>
        <location evidence="1 7">Cell membrane</location>
        <topology evidence="1 7">Multi-pass membrane protein</topology>
    </subcellularLocation>
</comment>
<dbReference type="InterPro" id="IPR000515">
    <property type="entry name" value="MetI-like"/>
</dbReference>
<dbReference type="PROSITE" id="PS50928">
    <property type="entry name" value="ABC_TM1"/>
    <property type="match status" value="1"/>
</dbReference>
<keyword evidence="4 7" id="KW-0812">Transmembrane</keyword>
<proteinExistence type="inferred from homology"/>
<feature type="transmembrane region" description="Helical" evidence="7">
    <location>
        <begin position="264"/>
        <end position="289"/>
    </location>
</feature>
<dbReference type="Proteomes" id="UP000564644">
    <property type="component" value="Unassembled WGS sequence"/>
</dbReference>
<dbReference type="Gene3D" id="1.10.3720.10">
    <property type="entry name" value="MetI-like"/>
    <property type="match status" value="1"/>
</dbReference>
<feature type="transmembrane region" description="Helical" evidence="7">
    <location>
        <begin position="211"/>
        <end position="231"/>
    </location>
</feature>
<keyword evidence="10" id="KW-1185">Reference proteome</keyword>
<comment type="similarity">
    <text evidence="7">Belongs to the binding-protein-dependent transport system permease family.</text>
</comment>
<accession>A0A7X0VX84</accession>
<dbReference type="CDD" id="cd06261">
    <property type="entry name" value="TM_PBP2"/>
    <property type="match status" value="1"/>
</dbReference>
<dbReference type="SUPFAM" id="SSF161098">
    <property type="entry name" value="MetI-like"/>
    <property type="match status" value="1"/>
</dbReference>
<evidence type="ECO:0000256" key="2">
    <source>
        <dbReference type="ARBA" id="ARBA00022448"/>
    </source>
</evidence>
<feature type="transmembrane region" description="Helical" evidence="7">
    <location>
        <begin position="12"/>
        <end position="31"/>
    </location>
</feature>
<evidence type="ECO:0000256" key="5">
    <source>
        <dbReference type="ARBA" id="ARBA00022989"/>
    </source>
</evidence>
<dbReference type="InterPro" id="IPR051393">
    <property type="entry name" value="ABC_transporter_permease"/>
</dbReference>
<protein>
    <submittedName>
        <fullName evidence="9">Sugar ABC transporter permease</fullName>
    </submittedName>
</protein>
<feature type="transmembrane region" description="Helical" evidence="7">
    <location>
        <begin position="158"/>
        <end position="180"/>
    </location>
</feature>
<dbReference type="EMBL" id="JACJVO010000025">
    <property type="protein sequence ID" value="MBB6733315.1"/>
    <property type="molecule type" value="Genomic_DNA"/>
</dbReference>
<evidence type="ECO:0000313" key="10">
    <source>
        <dbReference type="Proteomes" id="UP000564644"/>
    </source>
</evidence>
<keyword evidence="2 7" id="KW-0813">Transport</keyword>
<evidence type="ECO:0000256" key="1">
    <source>
        <dbReference type="ARBA" id="ARBA00004651"/>
    </source>
</evidence>
<dbReference type="GO" id="GO:0055085">
    <property type="term" value="P:transmembrane transport"/>
    <property type="evidence" value="ECO:0007669"/>
    <property type="project" value="InterPro"/>
</dbReference>
<evidence type="ECO:0000313" key="9">
    <source>
        <dbReference type="EMBL" id="MBB6733315.1"/>
    </source>
</evidence>
<feature type="transmembrane region" description="Helical" evidence="7">
    <location>
        <begin position="74"/>
        <end position="96"/>
    </location>
</feature>
<dbReference type="PANTHER" id="PTHR30193">
    <property type="entry name" value="ABC TRANSPORTER PERMEASE PROTEIN"/>
    <property type="match status" value="1"/>
</dbReference>
<keyword evidence="3" id="KW-1003">Cell membrane</keyword>
<dbReference type="RefSeq" id="WP_185130980.1">
    <property type="nucleotide sequence ID" value="NZ_JACJVO010000025.1"/>
</dbReference>
<keyword evidence="5 7" id="KW-1133">Transmembrane helix</keyword>
<evidence type="ECO:0000256" key="4">
    <source>
        <dbReference type="ARBA" id="ARBA00022692"/>
    </source>
</evidence>
<evidence type="ECO:0000256" key="6">
    <source>
        <dbReference type="ARBA" id="ARBA00023136"/>
    </source>
</evidence>
<feature type="domain" description="ABC transmembrane type-1" evidence="8">
    <location>
        <begin position="70"/>
        <end position="285"/>
    </location>
</feature>
<dbReference type="GO" id="GO:0005886">
    <property type="term" value="C:plasma membrane"/>
    <property type="evidence" value="ECO:0007669"/>
    <property type="project" value="UniProtKB-SubCell"/>
</dbReference>
<keyword evidence="6 7" id="KW-0472">Membrane</keyword>
<dbReference type="Pfam" id="PF00528">
    <property type="entry name" value="BPD_transp_1"/>
    <property type="match status" value="1"/>
</dbReference>
<sequence length="296" mass="33265">MPGSRRKWRAELKWLTFLLPALFFYLGFYLVPTLSSTYYSLTDWDGITSKFIGLDNYKEMFHDRMILASFRNTILYTVGITVLQNGVGLLVALLLVRKFRGVNVMRTLLFMPNIFSTLLIGYVWGFILEPNIGVVNNVLDALGLDAWKMGWLSDPGTARWMIVFVTIWQCMGYSMVIYIAGLQGIPKDLYESGDLDGATGWRRFANITFPLVAPAFTINVVLCLIGDLQLFNQIFALTGGGPGYATESVATMIYRLGFGNGIRWGYGSALSVTLFACILILTSILVTFLRKREVEM</sequence>
<organism evidence="9 10">
    <name type="scientific">Cohnella zeiphila</name>
    <dbReference type="NCBI Taxonomy" id="2761120"/>
    <lineage>
        <taxon>Bacteria</taxon>
        <taxon>Bacillati</taxon>
        <taxon>Bacillota</taxon>
        <taxon>Bacilli</taxon>
        <taxon>Bacillales</taxon>
        <taxon>Paenibacillaceae</taxon>
        <taxon>Cohnella</taxon>
    </lineage>
</organism>
<reference evidence="9 10" key="1">
    <citation type="submission" date="2020-08" db="EMBL/GenBank/DDBJ databases">
        <title>Cohnella phylogeny.</title>
        <authorList>
            <person name="Dunlap C."/>
        </authorList>
    </citation>
    <scope>NUCLEOTIDE SEQUENCE [LARGE SCALE GENOMIC DNA]</scope>
    <source>
        <strain evidence="9 10">CBP 2801</strain>
    </source>
</reference>
<dbReference type="PANTHER" id="PTHR30193:SF37">
    <property type="entry name" value="INNER MEMBRANE ABC TRANSPORTER PERMEASE PROTEIN YCJO"/>
    <property type="match status" value="1"/>
</dbReference>
<comment type="caution">
    <text evidence="9">The sequence shown here is derived from an EMBL/GenBank/DDBJ whole genome shotgun (WGS) entry which is preliminary data.</text>
</comment>
<evidence type="ECO:0000256" key="3">
    <source>
        <dbReference type="ARBA" id="ARBA00022475"/>
    </source>
</evidence>
<evidence type="ECO:0000259" key="8">
    <source>
        <dbReference type="PROSITE" id="PS50928"/>
    </source>
</evidence>
<dbReference type="InterPro" id="IPR035906">
    <property type="entry name" value="MetI-like_sf"/>
</dbReference>